<evidence type="ECO:0000256" key="1">
    <source>
        <dbReference type="SAM" id="SignalP"/>
    </source>
</evidence>
<feature type="chain" id="PRO_5043932824" description="SCP domain-containing protein" evidence="1">
    <location>
        <begin position="20"/>
        <end position="197"/>
    </location>
</feature>
<dbReference type="PANTHER" id="PTHR10334">
    <property type="entry name" value="CYSTEINE-RICH SECRETORY PROTEIN-RELATED"/>
    <property type="match status" value="1"/>
</dbReference>
<dbReference type="EMBL" id="BTSX01000004">
    <property type="protein sequence ID" value="GMS93623.1"/>
    <property type="molecule type" value="Genomic_DNA"/>
</dbReference>
<dbReference type="InterPro" id="IPR002413">
    <property type="entry name" value="V5_allergen-like"/>
</dbReference>
<sequence>STMLGLPLLLLSVSTAVSAQAMCAKGLNKSEIKSILQVHNNLRSQISSGKFVAKGKTMPGAAKPIPNITWDCKLERAAAAVAAGCKIVPNKNKAQGQNMYFFNGTAVLTTTTGQIASAAGIWAGEFTKFGWPTVTYTAAVAKLGVSDATQMAWAKTKKVGCGVALCNSKKSALVVCKYRVAGNKLNKSVYPLKKASG</sequence>
<dbReference type="InterPro" id="IPR014044">
    <property type="entry name" value="CAP_dom"/>
</dbReference>
<feature type="non-terminal residue" evidence="3">
    <location>
        <position position="1"/>
    </location>
</feature>
<dbReference type="SUPFAM" id="SSF55797">
    <property type="entry name" value="PR-1-like"/>
    <property type="match status" value="1"/>
</dbReference>
<dbReference type="PRINTS" id="PR00838">
    <property type="entry name" value="V5ALLERGEN"/>
</dbReference>
<comment type="caution">
    <text evidence="3">The sequence shown here is derived from an EMBL/GenBank/DDBJ whole genome shotgun (WGS) entry which is preliminary data.</text>
</comment>
<feature type="signal peptide" evidence="1">
    <location>
        <begin position="1"/>
        <end position="19"/>
    </location>
</feature>
<organism evidence="3 4">
    <name type="scientific">Pristionchus entomophagus</name>
    <dbReference type="NCBI Taxonomy" id="358040"/>
    <lineage>
        <taxon>Eukaryota</taxon>
        <taxon>Metazoa</taxon>
        <taxon>Ecdysozoa</taxon>
        <taxon>Nematoda</taxon>
        <taxon>Chromadorea</taxon>
        <taxon>Rhabditida</taxon>
        <taxon>Rhabditina</taxon>
        <taxon>Diplogasteromorpha</taxon>
        <taxon>Diplogasteroidea</taxon>
        <taxon>Neodiplogasteridae</taxon>
        <taxon>Pristionchus</taxon>
    </lineage>
</organism>
<dbReference type="Proteomes" id="UP001432027">
    <property type="component" value="Unassembled WGS sequence"/>
</dbReference>
<dbReference type="FunFam" id="3.40.33.10:FF:000059">
    <property type="entry name" value="Uncharacterized protein"/>
    <property type="match status" value="1"/>
</dbReference>
<dbReference type="InterPro" id="IPR001283">
    <property type="entry name" value="CRISP-related"/>
</dbReference>
<name>A0AAV5TH53_9BILA</name>
<dbReference type="InterPro" id="IPR035940">
    <property type="entry name" value="CAP_sf"/>
</dbReference>
<gene>
    <name evidence="3" type="ORF">PENTCL1PPCAC_15798</name>
</gene>
<evidence type="ECO:0000313" key="3">
    <source>
        <dbReference type="EMBL" id="GMS93623.1"/>
    </source>
</evidence>
<keyword evidence="4" id="KW-1185">Reference proteome</keyword>
<evidence type="ECO:0000313" key="4">
    <source>
        <dbReference type="Proteomes" id="UP001432027"/>
    </source>
</evidence>
<keyword evidence="1" id="KW-0732">Signal</keyword>
<dbReference type="Pfam" id="PF00188">
    <property type="entry name" value="CAP"/>
    <property type="match status" value="1"/>
</dbReference>
<dbReference type="Gene3D" id="3.40.33.10">
    <property type="entry name" value="CAP"/>
    <property type="match status" value="1"/>
</dbReference>
<protein>
    <recommendedName>
        <fullName evidence="2">SCP domain-containing protein</fullName>
    </recommendedName>
</protein>
<proteinExistence type="predicted"/>
<reference evidence="3" key="1">
    <citation type="submission" date="2023-10" db="EMBL/GenBank/DDBJ databases">
        <title>Genome assembly of Pristionchus species.</title>
        <authorList>
            <person name="Yoshida K."/>
            <person name="Sommer R.J."/>
        </authorList>
    </citation>
    <scope>NUCLEOTIDE SEQUENCE</scope>
    <source>
        <strain evidence="3">RS0144</strain>
    </source>
</reference>
<dbReference type="AlphaFoldDB" id="A0AAV5TH53"/>
<accession>A0AAV5TH53</accession>
<evidence type="ECO:0000259" key="2">
    <source>
        <dbReference type="SMART" id="SM00198"/>
    </source>
</evidence>
<dbReference type="SMART" id="SM00198">
    <property type="entry name" value="SCP"/>
    <property type="match status" value="1"/>
</dbReference>
<dbReference type="PRINTS" id="PR00837">
    <property type="entry name" value="V5TPXLIKE"/>
</dbReference>
<dbReference type="CDD" id="cd05380">
    <property type="entry name" value="CAP_euk"/>
    <property type="match status" value="1"/>
</dbReference>
<feature type="domain" description="SCP" evidence="2">
    <location>
        <begin position="30"/>
        <end position="186"/>
    </location>
</feature>